<dbReference type="eggNOG" id="ENOG5030QUM">
    <property type="taxonomic scope" value="Bacteria"/>
</dbReference>
<evidence type="ECO:0008006" key="3">
    <source>
        <dbReference type="Google" id="ProtNLM"/>
    </source>
</evidence>
<protein>
    <recommendedName>
        <fullName evidence="3">Peptidase domain protein</fullName>
    </recommendedName>
</protein>
<gene>
    <name evidence="1" type="ordered locus">Cyan7822_3600</name>
</gene>
<dbReference type="Gene3D" id="2.60.120.380">
    <property type="match status" value="1"/>
</dbReference>
<name>E0UG40_GLOV7</name>
<reference evidence="2" key="1">
    <citation type="journal article" date="2011" name="MBio">
        <title>Novel metabolic attributes of the genus Cyanothece, comprising a group of unicellular nitrogen-fixing Cyanobacteria.</title>
        <authorList>
            <person name="Bandyopadhyay A."/>
            <person name="Elvitigala T."/>
            <person name="Welsh E."/>
            <person name="Stockel J."/>
            <person name="Liberton M."/>
            <person name="Min H."/>
            <person name="Sherman L.A."/>
            <person name="Pakrasi H.B."/>
        </authorList>
    </citation>
    <scope>NUCLEOTIDE SEQUENCE [LARGE SCALE GENOMIC DNA]</scope>
    <source>
        <strain evidence="2">PCC 7822</strain>
    </source>
</reference>
<organism evidence="1 2">
    <name type="scientific">Gloeothece verrucosa (strain PCC 7822)</name>
    <name type="common">Cyanothece sp. (strain PCC 7822)</name>
    <dbReference type="NCBI Taxonomy" id="497965"/>
    <lineage>
        <taxon>Bacteria</taxon>
        <taxon>Bacillati</taxon>
        <taxon>Cyanobacteriota</taxon>
        <taxon>Cyanophyceae</taxon>
        <taxon>Oscillatoriophycideae</taxon>
        <taxon>Chroococcales</taxon>
        <taxon>Aphanothecaceae</taxon>
        <taxon>Gloeothece</taxon>
        <taxon>Gloeothece verrucosa</taxon>
    </lineage>
</organism>
<keyword evidence="2" id="KW-1185">Reference proteome</keyword>
<dbReference type="AlphaFoldDB" id="E0UG40"/>
<sequence length="151" mass="16031">MRGKNWRMINVFLGVFLSLGLMGFSDQPLPIEYAQACTTAQRGSSQSCPQPITFAQGAYGALVNDRLSSSPQTRYYSLAATGGQRLTLTFAGAGPLRAGITFPGGGGDGPFDGEGNTIELPRSGTYIIYISQNTMAGQPWRGGFSLALIVR</sequence>
<proteinExistence type="predicted"/>
<accession>E0UG40</accession>
<dbReference type="KEGG" id="cyj:Cyan7822_3600"/>
<evidence type="ECO:0000313" key="1">
    <source>
        <dbReference type="EMBL" id="ADN15541.1"/>
    </source>
</evidence>
<evidence type="ECO:0000313" key="2">
    <source>
        <dbReference type="Proteomes" id="UP000008206"/>
    </source>
</evidence>
<dbReference type="EMBL" id="CP002198">
    <property type="protein sequence ID" value="ADN15541.1"/>
    <property type="molecule type" value="Genomic_DNA"/>
</dbReference>
<dbReference type="RefSeq" id="WP_013323610.1">
    <property type="nucleotide sequence ID" value="NC_014501.1"/>
</dbReference>
<dbReference type="Proteomes" id="UP000008206">
    <property type="component" value="Chromosome"/>
</dbReference>
<dbReference type="HOGENOM" id="CLU_1728349_0_0_3"/>
<dbReference type="STRING" id="497965.Cyan7822_3600"/>